<evidence type="ECO:0000313" key="3">
    <source>
        <dbReference type="Proteomes" id="UP000198953"/>
    </source>
</evidence>
<dbReference type="OrthoDB" id="5358891at2"/>
<accession>A0A1H7VHY1</accession>
<reference evidence="2 3" key="1">
    <citation type="submission" date="2016-10" db="EMBL/GenBank/DDBJ databases">
        <authorList>
            <person name="de Groot N.N."/>
        </authorList>
    </citation>
    <scope>NUCLEOTIDE SEQUENCE [LARGE SCALE GENOMIC DNA]</scope>
    <source>
        <strain evidence="2 3">DSM 43357</strain>
    </source>
</reference>
<dbReference type="Gene3D" id="3.40.630.30">
    <property type="match status" value="1"/>
</dbReference>
<evidence type="ECO:0000313" key="2">
    <source>
        <dbReference type="EMBL" id="SEM08495.1"/>
    </source>
</evidence>
<keyword evidence="2" id="KW-0808">Transferase</keyword>
<dbReference type="InterPro" id="IPR000182">
    <property type="entry name" value="GNAT_dom"/>
</dbReference>
<dbReference type="Pfam" id="PF13302">
    <property type="entry name" value="Acetyltransf_3"/>
    <property type="match status" value="1"/>
</dbReference>
<dbReference type="GO" id="GO:0016747">
    <property type="term" value="F:acyltransferase activity, transferring groups other than amino-acyl groups"/>
    <property type="evidence" value="ECO:0007669"/>
    <property type="project" value="InterPro"/>
</dbReference>
<dbReference type="AlphaFoldDB" id="A0A1H7VHY1"/>
<dbReference type="SUPFAM" id="SSF55729">
    <property type="entry name" value="Acyl-CoA N-acyltransferases (Nat)"/>
    <property type="match status" value="1"/>
</dbReference>
<dbReference type="RefSeq" id="WP_091102222.1">
    <property type="nucleotide sequence ID" value="NZ_FOBF01000009.1"/>
</dbReference>
<protein>
    <submittedName>
        <fullName evidence="2">Protein N-acetyltransferase, RimJ/RimL family</fullName>
    </submittedName>
</protein>
<evidence type="ECO:0000259" key="1">
    <source>
        <dbReference type="PROSITE" id="PS51186"/>
    </source>
</evidence>
<dbReference type="PROSITE" id="PS51186">
    <property type="entry name" value="GNAT"/>
    <property type="match status" value="1"/>
</dbReference>
<dbReference type="Proteomes" id="UP000198953">
    <property type="component" value="Unassembled WGS sequence"/>
</dbReference>
<name>A0A1H7VHY1_9ACTN</name>
<dbReference type="InterPro" id="IPR016181">
    <property type="entry name" value="Acyl_CoA_acyltransferase"/>
</dbReference>
<organism evidence="2 3">
    <name type="scientific">Nonomuraea pusilla</name>
    <dbReference type="NCBI Taxonomy" id="46177"/>
    <lineage>
        <taxon>Bacteria</taxon>
        <taxon>Bacillati</taxon>
        <taxon>Actinomycetota</taxon>
        <taxon>Actinomycetes</taxon>
        <taxon>Streptosporangiales</taxon>
        <taxon>Streptosporangiaceae</taxon>
        <taxon>Nonomuraea</taxon>
    </lineage>
</organism>
<gene>
    <name evidence="2" type="ORF">SAMN05660976_04150</name>
</gene>
<dbReference type="STRING" id="46177.SAMN05660976_04150"/>
<feature type="domain" description="N-acetyltransferase" evidence="1">
    <location>
        <begin position="1"/>
        <end position="153"/>
    </location>
</feature>
<sequence length="165" mass="18398">MVLRPARDDDLAAMLRWRNHPKVRATSFTTHVIGPGEHARWWEAVRSDPSTRVFVYEHGGTPAGVVTYSGMLGGSGSWGYYLDLDGLGTSGALLAAWIGLERAAVEHAFGPLGLTTLRGEVLADNEPVRRLHRRFGFTEVMRYRRRVDGVPREVVVVQLTSEENR</sequence>
<proteinExistence type="predicted"/>
<keyword evidence="3" id="KW-1185">Reference proteome</keyword>
<dbReference type="EMBL" id="FOBF01000009">
    <property type="protein sequence ID" value="SEM08495.1"/>
    <property type="molecule type" value="Genomic_DNA"/>
</dbReference>